<keyword evidence="3" id="KW-0808">Transferase</keyword>
<keyword evidence="4" id="KW-1185">Reference proteome</keyword>
<dbReference type="OrthoDB" id="5405911at2"/>
<evidence type="ECO:0000256" key="1">
    <source>
        <dbReference type="SAM" id="MobiDB-lite"/>
    </source>
</evidence>
<dbReference type="PROSITE" id="PS51729">
    <property type="entry name" value="GNAT_YJDJ"/>
    <property type="match status" value="1"/>
</dbReference>
<evidence type="ECO:0000259" key="2">
    <source>
        <dbReference type="PROSITE" id="PS51729"/>
    </source>
</evidence>
<dbReference type="SUPFAM" id="SSF55729">
    <property type="entry name" value="Acyl-CoA N-acyltransferases (Nat)"/>
    <property type="match status" value="1"/>
</dbReference>
<evidence type="ECO:0000313" key="4">
    <source>
        <dbReference type="Proteomes" id="UP000030466"/>
    </source>
</evidence>
<accession>A0A0A6VT60</accession>
<dbReference type="PANTHER" id="PTHR31435:SF10">
    <property type="entry name" value="BSR4717 PROTEIN"/>
    <property type="match status" value="1"/>
</dbReference>
<sequence length="115" mass="12656">MDTSAVTVRNNPGRQRYELLDGETVIGSAHWEPFEGPGGPQRIFYHTTVDDAYGGQGLASRLAREALDDTAGAGLTVVPVCPYIKKWLHSHPDHQQHAVAVRPEHLAAVPRHEQQ</sequence>
<dbReference type="RefSeq" id="WP_035927695.1">
    <property type="nucleotide sequence ID" value="NZ_JSUH01000010.1"/>
</dbReference>
<proteinExistence type="predicted"/>
<dbReference type="Pfam" id="PF14542">
    <property type="entry name" value="Acetyltransf_CG"/>
    <property type="match status" value="1"/>
</dbReference>
<comment type="caution">
    <text evidence="3">The sequence shown here is derived from an EMBL/GenBank/DDBJ whole genome shotgun (WGS) entry which is preliminary data.</text>
</comment>
<dbReference type="Gene3D" id="3.40.630.30">
    <property type="match status" value="1"/>
</dbReference>
<feature type="domain" description="N-acetyltransferase" evidence="2">
    <location>
        <begin position="9"/>
        <end position="99"/>
    </location>
</feature>
<dbReference type="AlphaFoldDB" id="A0A0A6VT60"/>
<dbReference type="InterPro" id="IPR016181">
    <property type="entry name" value="Acyl_CoA_acyltransferase"/>
</dbReference>
<reference evidence="3 4" key="1">
    <citation type="journal article" date="2003" name="Int. J. Syst. Evol. Microbiol.">
        <title>Kocuria polaris sp. nov., an orange-pigmented psychrophilic bacterium isolated from an Antarctic cyanobacterial mat sample.</title>
        <authorList>
            <person name="Reddy G.S."/>
            <person name="Prakash J.S."/>
            <person name="Prabahar V."/>
            <person name="Matsumoto G.I."/>
            <person name="Stackebrandt E."/>
            <person name="Shivaji S."/>
        </authorList>
    </citation>
    <scope>NUCLEOTIDE SEQUENCE [LARGE SCALE GENOMIC DNA]</scope>
    <source>
        <strain evidence="3 4">CMS 76or</strain>
    </source>
</reference>
<feature type="region of interest" description="Disordered" evidence="1">
    <location>
        <begin position="95"/>
        <end position="115"/>
    </location>
</feature>
<dbReference type="PANTHER" id="PTHR31435">
    <property type="entry name" value="PROTEIN NATD1"/>
    <property type="match status" value="1"/>
</dbReference>
<dbReference type="CDD" id="cd04301">
    <property type="entry name" value="NAT_SF"/>
    <property type="match status" value="1"/>
</dbReference>
<evidence type="ECO:0000313" key="3">
    <source>
        <dbReference type="EMBL" id="KHD97024.1"/>
    </source>
</evidence>
<dbReference type="EMBL" id="JSUH01000010">
    <property type="protein sequence ID" value="KHD97024.1"/>
    <property type="molecule type" value="Genomic_DNA"/>
</dbReference>
<dbReference type="InterPro" id="IPR031165">
    <property type="entry name" value="GNAT_YJDJ"/>
</dbReference>
<protein>
    <submittedName>
        <fullName evidence="3">Acetyltransferase</fullName>
    </submittedName>
</protein>
<dbReference type="InterPro" id="IPR045057">
    <property type="entry name" value="Gcn5-rel_NAT"/>
</dbReference>
<dbReference type="GO" id="GO:0016740">
    <property type="term" value="F:transferase activity"/>
    <property type="evidence" value="ECO:0007669"/>
    <property type="project" value="UniProtKB-KW"/>
</dbReference>
<dbReference type="Proteomes" id="UP000030466">
    <property type="component" value="Unassembled WGS sequence"/>
</dbReference>
<gene>
    <name evidence="3" type="ORF">GY22_11460</name>
</gene>
<name>A0A0A6VT60_KOCRO</name>
<organism evidence="3 4">
    <name type="scientific">Kocuria rosea subsp. polaris</name>
    <dbReference type="NCBI Taxonomy" id="136273"/>
    <lineage>
        <taxon>Bacteria</taxon>
        <taxon>Bacillati</taxon>
        <taxon>Actinomycetota</taxon>
        <taxon>Actinomycetes</taxon>
        <taxon>Micrococcales</taxon>
        <taxon>Micrococcaceae</taxon>
        <taxon>Kocuria</taxon>
    </lineage>
</organism>